<keyword evidence="1" id="KW-0812">Transmembrane</keyword>
<protein>
    <recommendedName>
        <fullName evidence="4">DUF2619 domain-containing protein</fullName>
    </recommendedName>
</protein>
<feature type="transmembrane region" description="Helical" evidence="1">
    <location>
        <begin position="48"/>
        <end position="68"/>
    </location>
</feature>
<organism evidence="2 3">
    <name type="scientific">Paenibacillus algorifonticola</name>
    <dbReference type="NCBI Taxonomy" id="684063"/>
    <lineage>
        <taxon>Bacteria</taxon>
        <taxon>Bacillati</taxon>
        <taxon>Bacillota</taxon>
        <taxon>Bacilli</taxon>
        <taxon>Bacillales</taxon>
        <taxon>Paenibacillaceae</taxon>
        <taxon>Paenibacillus</taxon>
    </lineage>
</organism>
<name>A0A1I2EK37_9BACL</name>
<keyword evidence="1" id="KW-1133">Transmembrane helix</keyword>
<sequence>MGDGLIMLNKIVLAMASLRLTSGTLEICAALIMLRLNQIDKALIVNSSLALVGPLILIATTTIGLVGLSDKLSYGKFVWVTIGIVCLMIGILKK</sequence>
<accession>A0A1I2EK37</accession>
<gene>
    <name evidence="2" type="ORF">SAMN04487969_109192</name>
</gene>
<dbReference type="AlphaFoldDB" id="A0A1I2EK37"/>
<evidence type="ECO:0000256" key="1">
    <source>
        <dbReference type="SAM" id="Phobius"/>
    </source>
</evidence>
<proteinExistence type="predicted"/>
<evidence type="ECO:0008006" key="4">
    <source>
        <dbReference type="Google" id="ProtNLM"/>
    </source>
</evidence>
<dbReference type="Proteomes" id="UP000183410">
    <property type="component" value="Unassembled WGS sequence"/>
</dbReference>
<dbReference type="EMBL" id="FONN01000009">
    <property type="protein sequence ID" value="SFE93464.1"/>
    <property type="molecule type" value="Genomic_DNA"/>
</dbReference>
<feature type="transmembrane region" description="Helical" evidence="1">
    <location>
        <begin position="74"/>
        <end position="92"/>
    </location>
</feature>
<evidence type="ECO:0000313" key="2">
    <source>
        <dbReference type="EMBL" id="SFE93464.1"/>
    </source>
</evidence>
<keyword evidence="1" id="KW-0472">Membrane</keyword>
<dbReference type="InterPro" id="IPR020390">
    <property type="entry name" value="Uncharacterised_YqhV"/>
</dbReference>
<evidence type="ECO:0000313" key="3">
    <source>
        <dbReference type="Proteomes" id="UP000183410"/>
    </source>
</evidence>
<reference evidence="3" key="1">
    <citation type="submission" date="2016-10" db="EMBL/GenBank/DDBJ databases">
        <authorList>
            <person name="Varghese N."/>
            <person name="Submissions S."/>
        </authorList>
    </citation>
    <scope>NUCLEOTIDE SEQUENCE [LARGE SCALE GENOMIC DNA]</scope>
    <source>
        <strain evidence="3">CGMCC 1.10223</strain>
    </source>
</reference>
<dbReference type="Pfam" id="PF10942">
    <property type="entry name" value="DUF2619"/>
    <property type="match status" value="1"/>
</dbReference>
<keyword evidence="3" id="KW-1185">Reference proteome</keyword>